<dbReference type="OrthoDB" id="3225366at2759"/>
<sequence length="224" mass="24062">MDDSELDPLSYTLPVAPKTAVDSWLPRLQAIGVITVLFAGVQAQLLGGLPADQGRPSDTALRFFAYGGLLLNLGGTLSGVLLLVAITTVPLTARRLYVSCEHSIPRRMFQEQGQAGLGAGHRVPETYGLIGAGNHDEETQILRAFGLARGWNALLLHCLLCFVVGSIFVFVQIVLGAWLAERRVVAALAVPFALIGAVPPLYVFFFSMGPLPCRMCQATDQESK</sequence>
<feature type="transmembrane region" description="Helical" evidence="1">
    <location>
        <begin position="184"/>
        <end position="205"/>
    </location>
</feature>
<dbReference type="Proteomes" id="UP000077266">
    <property type="component" value="Unassembled WGS sequence"/>
</dbReference>
<evidence type="ECO:0000313" key="3">
    <source>
        <dbReference type="Proteomes" id="UP000077266"/>
    </source>
</evidence>
<evidence type="ECO:0000256" key="1">
    <source>
        <dbReference type="SAM" id="Phobius"/>
    </source>
</evidence>
<feature type="transmembrane region" description="Helical" evidence="1">
    <location>
        <begin position="63"/>
        <end position="86"/>
    </location>
</feature>
<name>A0A165ZP57_EXIGL</name>
<accession>A0A165ZP57</accession>
<keyword evidence="1" id="KW-0472">Membrane</keyword>
<keyword evidence="3" id="KW-1185">Reference proteome</keyword>
<reference evidence="2 3" key="1">
    <citation type="journal article" date="2016" name="Mol. Biol. Evol.">
        <title>Comparative Genomics of Early-Diverging Mushroom-Forming Fungi Provides Insights into the Origins of Lignocellulose Decay Capabilities.</title>
        <authorList>
            <person name="Nagy L.G."/>
            <person name="Riley R."/>
            <person name="Tritt A."/>
            <person name="Adam C."/>
            <person name="Daum C."/>
            <person name="Floudas D."/>
            <person name="Sun H."/>
            <person name="Yadav J.S."/>
            <person name="Pangilinan J."/>
            <person name="Larsson K.H."/>
            <person name="Matsuura K."/>
            <person name="Barry K."/>
            <person name="Labutti K."/>
            <person name="Kuo R."/>
            <person name="Ohm R.A."/>
            <person name="Bhattacharya S.S."/>
            <person name="Shirouzu T."/>
            <person name="Yoshinaga Y."/>
            <person name="Martin F.M."/>
            <person name="Grigoriev I.V."/>
            <person name="Hibbett D.S."/>
        </authorList>
    </citation>
    <scope>NUCLEOTIDE SEQUENCE [LARGE SCALE GENOMIC DNA]</scope>
    <source>
        <strain evidence="2 3">HHB12029</strain>
    </source>
</reference>
<dbReference type="AlphaFoldDB" id="A0A165ZP57"/>
<organism evidence="2 3">
    <name type="scientific">Exidia glandulosa HHB12029</name>
    <dbReference type="NCBI Taxonomy" id="1314781"/>
    <lineage>
        <taxon>Eukaryota</taxon>
        <taxon>Fungi</taxon>
        <taxon>Dikarya</taxon>
        <taxon>Basidiomycota</taxon>
        <taxon>Agaricomycotina</taxon>
        <taxon>Agaricomycetes</taxon>
        <taxon>Auriculariales</taxon>
        <taxon>Exidiaceae</taxon>
        <taxon>Exidia</taxon>
    </lineage>
</organism>
<proteinExistence type="predicted"/>
<keyword evidence="1" id="KW-1133">Transmembrane helix</keyword>
<dbReference type="InParanoid" id="A0A165ZP57"/>
<keyword evidence="1" id="KW-0812">Transmembrane</keyword>
<feature type="transmembrane region" description="Helical" evidence="1">
    <location>
        <begin position="153"/>
        <end position="178"/>
    </location>
</feature>
<protein>
    <submittedName>
        <fullName evidence="2">Uncharacterized protein</fullName>
    </submittedName>
</protein>
<evidence type="ECO:0000313" key="2">
    <source>
        <dbReference type="EMBL" id="KZV84559.1"/>
    </source>
</evidence>
<gene>
    <name evidence="2" type="ORF">EXIGLDRAFT_776390</name>
</gene>
<dbReference type="EMBL" id="KV426219">
    <property type="protein sequence ID" value="KZV84559.1"/>
    <property type="molecule type" value="Genomic_DNA"/>
</dbReference>